<dbReference type="Proteomes" id="UP000034181">
    <property type="component" value="Unassembled WGS sequence"/>
</dbReference>
<dbReference type="AlphaFoldDB" id="A0A0G0K708"/>
<comment type="caution">
    <text evidence="1">The sequence shown here is derived from an EMBL/GenBank/DDBJ whole genome shotgun (WGS) entry which is preliminary data.</text>
</comment>
<sequence length="221" mass="26066">METKEKLLTLAIACLNNKEFYALSSLSGHYALPSNQVNNQRIVCSPDKTRHRLSLIDIRRTHINEVKCKYSDITDFDQTIYDKIKKEYEDENNKFSEEVYYYLNILFNDNPPININFYSNINSSQIIDKFEVPIRKYISGNIFIKAKTINDGFVSFEVNKSTFDFYPKITFGTISAIISFEEMNELCEIFIKNIEKFQKEIDNDKLNERFKHFVQEPKVDL</sequence>
<proteinExistence type="predicted"/>
<accession>A0A0G0K708</accession>
<protein>
    <submittedName>
        <fullName evidence="1">Uncharacterized protein</fullName>
    </submittedName>
</protein>
<reference evidence="1 2" key="1">
    <citation type="journal article" date="2015" name="Nature">
        <title>rRNA introns, odd ribosomes, and small enigmatic genomes across a large radiation of phyla.</title>
        <authorList>
            <person name="Brown C.T."/>
            <person name="Hug L.A."/>
            <person name="Thomas B.C."/>
            <person name="Sharon I."/>
            <person name="Castelle C.J."/>
            <person name="Singh A."/>
            <person name="Wilkins M.J."/>
            <person name="Williams K.H."/>
            <person name="Banfield J.F."/>
        </authorList>
    </citation>
    <scope>NUCLEOTIDE SEQUENCE [LARGE SCALE GENOMIC DNA]</scope>
</reference>
<evidence type="ECO:0000313" key="2">
    <source>
        <dbReference type="Proteomes" id="UP000034181"/>
    </source>
</evidence>
<gene>
    <name evidence="1" type="ORF">US96_C0029G0006</name>
</gene>
<evidence type="ECO:0000313" key="1">
    <source>
        <dbReference type="EMBL" id="KKQ74592.1"/>
    </source>
</evidence>
<name>A0A0G0K708_9BACT</name>
<dbReference type="EMBL" id="LBUZ01000029">
    <property type="protein sequence ID" value="KKQ74592.1"/>
    <property type="molecule type" value="Genomic_DNA"/>
</dbReference>
<organism evidence="1 2">
    <name type="scientific">Candidatus Woesebacteria bacterium GW2011_GWB1_38_5b</name>
    <dbReference type="NCBI Taxonomy" id="1618569"/>
    <lineage>
        <taxon>Bacteria</taxon>
        <taxon>Candidatus Woeseibacteriota</taxon>
    </lineage>
</organism>